<keyword evidence="5" id="KW-1185">Reference proteome</keyword>
<comment type="caution">
    <text evidence="4">The sequence shown here is derived from an EMBL/GenBank/DDBJ whole genome shotgun (WGS) entry which is preliminary data.</text>
</comment>
<evidence type="ECO:0000313" key="5">
    <source>
        <dbReference type="Proteomes" id="UP000256599"/>
    </source>
</evidence>
<evidence type="ECO:0000259" key="2">
    <source>
        <dbReference type="Pfam" id="PF03235"/>
    </source>
</evidence>
<feature type="coiled-coil region" evidence="1">
    <location>
        <begin position="303"/>
        <end position="330"/>
    </location>
</feature>
<dbReference type="Pfam" id="PF07510">
    <property type="entry name" value="GmrSD_C"/>
    <property type="match status" value="1"/>
</dbReference>
<evidence type="ECO:0000313" key="4">
    <source>
        <dbReference type="EMBL" id="RDU60169.1"/>
    </source>
</evidence>
<organism evidence="4 5">
    <name type="scientific">Helicobacter marmotae</name>
    <dbReference type="NCBI Taxonomy" id="152490"/>
    <lineage>
        <taxon>Bacteria</taxon>
        <taxon>Pseudomonadati</taxon>
        <taxon>Campylobacterota</taxon>
        <taxon>Epsilonproteobacteria</taxon>
        <taxon>Campylobacterales</taxon>
        <taxon>Helicobacteraceae</taxon>
        <taxon>Helicobacter</taxon>
    </lineage>
</organism>
<keyword evidence="1" id="KW-0175">Coiled coil</keyword>
<dbReference type="PANTHER" id="PTHR35149">
    <property type="entry name" value="SLL5132 PROTEIN"/>
    <property type="match status" value="1"/>
</dbReference>
<reference evidence="4 5" key="1">
    <citation type="submission" date="2018-04" db="EMBL/GenBank/DDBJ databases">
        <title>Novel Campyloabacter and Helicobacter Species and Strains.</title>
        <authorList>
            <person name="Mannion A.J."/>
            <person name="Shen Z."/>
            <person name="Fox J.G."/>
        </authorList>
    </citation>
    <scope>NUCLEOTIDE SEQUENCE [LARGE SCALE GENOMIC DNA]</scope>
    <source>
        <strain evidence="4 5">MIT 98-6070</strain>
    </source>
</reference>
<dbReference type="AlphaFoldDB" id="A0A3D8I4V4"/>
<accession>A0A3D8I4V4</accession>
<feature type="domain" description="GmrSD restriction endonucleases C-terminal" evidence="3">
    <location>
        <begin position="435"/>
        <end position="578"/>
    </location>
</feature>
<proteinExistence type="predicted"/>
<name>A0A3D8I4V4_9HELI</name>
<evidence type="ECO:0000259" key="3">
    <source>
        <dbReference type="Pfam" id="PF07510"/>
    </source>
</evidence>
<sequence>MEMEAKAQNFQFMQNESEIKIPFYQRAYVWGEEQWKQLFEDLKGGYKQKKEHFLGSIILKQLGTGTGEGSERSLIDGQQRLTTFSILLKVLYDKLDEDDKQDNAQFLFKRPTKEKKPKIQHSKFDRESFSKIMQAQNFDALKESERYTKGKHKGKIKDRLIACYEYFTKAIEEIKDDEKGYEPFLNHIINCKLWVSIDLGSNEDEQKIFDSINTSGARLTATDIIKNAIFDKAMELKLDYEMLYHKCWECIFELEKREFWQEEVATGRIKRVQSEIFLHAFAIIYGFFDSDKDTLEQLSYLYKKQIEQYNENNKEELESLLSKIKETAEIYQSFPHFYDKDTSLCFANNEQRLFHILHITDTSTIMPLILALKLKIKDEVMLKSCLKLLEIFILTAWLCDKNAKSYNKLFAHITRNFDKAQPLQSLRDELKNHFPTKDDIQNALRSQDTQLSNKKAGLILFWIELYRRDNNKQDSKDLAYKWTLEHLMPQSYKQHWGEIAKDEEHAESLIYQIGNMTLLNGSLNKAIKNAAWEIKLKGDDTRVHCIKKCGDLLITKELFDEEIWNEDSIKKRTQKLTEEFFNIWDIESFANRA</sequence>
<feature type="domain" description="GmrSD restriction endonucleases N-terminal" evidence="2">
    <location>
        <begin position="12"/>
        <end position="230"/>
    </location>
</feature>
<dbReference type="EMBL" id="NXLR01000005">
    <property type="protein sequence ID" value="RDU60169.1"/>
    <property type="molecule type" value="Genomic_DNA"/>
</dbReference>
<gene>
    <name evidence="4" type="ORF">CQA63_04250</name>
</gene>
<dbReference type="InterPro" id="IPR011089">
    <property type="entry name" value="GmrSD_C"/>
</dbReference>
<evidence type="ECO:0000256" key="1">
    <source>
        <dbReference type="SAM" id="Coils"/>
    </source>
</evidence>
<dbReference type="Pfam" id="PF03235">
    <property type="entry name" value="GmrSD_N"/>
    <property type="match status" value="1"/>
</dbReference>
<dbReference type="PANTHER" id="PTHR35149:SF1">
    <property type="entry name" value="DUF5655 DOMAIN-CONTAINING PROTEIN"/>
    <property type="match status" value="1"/>
</dbReference>
<protein>
    <submittedName>
        <fullName evidence="4">DUF262 domain-containing protein</fullName>
    </submittedName>
</protein>
<dbReference type="Proteomes" id="UP000256599">
    <property type="component" value="Unassembled WGS sequence"/>
</dbReference>
<dbReference type="InterPro" id="IPR004919">
    <property type="entry name" value="GmrSD_N"/>
</dbReference>